<dbReference type="EMBL" id="LTAY01000037">
    <property type="protein sequence ID" value="OPX47877.1"/>
    <property type="molecule type" value="Genomic_DNA"/>
</dbReference>
<reference evidence="3 4" key="1">
    <citation type="submission" date="2016-02" db="EMBL/GenBank/DDBJ databases">
        <title>Genome sequence of Clostridium thermobutyricum DSM 4928.</title>
        <authorList>
            <person name="Poehlein A."/>
            <person name="Daniel R."/>
        </authorList>
    </citation>
    <scope>NUCLEOTIDE SEQUENCE [LARGE SCALE GENOMIC DNA]</scope>
    <source>
        <strain evidence="3 4">DSM 4928</strain>
    </source>
</reference>
<evidence type="ECO:0000256" key="1">
    <source>
        <dbReference type="SAM" id="MobiDB-lite"/>
    </source>
</evidence>
<dbReference type="RefSeq" id="WP_242945624.1">
    <property type="nucleotide sequence ID" value="NZ_LTAY01000037.1"/>
</dbReference>
<dbReference type="NCBIfam" id="TIGR02830">
    <property type="entry name" value="spore_III_AG"/>
    <property type="match status" value="1"/>
</dbReference>
<evidence type="ECO:0000313" key="3">
    <source>
        <dbReference type="EMBL" id="OPX47877.1"/>
    </source>
</evidence>
<dbReference type="AlphaFoldDB" id="A0A1V4SW94"/>
<feature type="compositionally biased region" description="Basic and acidic residues" evidence="1">
    <location>
        <begin position="125"/>
        <end position="137"/>
    </location>
</feature>
<organism evidence="3 4">
    <name type="scientific">Clostridium thermobutyricum DSM 4928</name>
    <dbReference type="NCBI Taxonomy" id="1121339"/>
    <lineage>
        <taxon>Bacteria</taxon>
        <taxon>Bacillati</taxon>
        <taxon>Bacillota</taxon>
        <taxon>Clostridia</taxon>
        <taxon>Eubacteriales</taxon>
        <taxon>Clostridiaceae</taxon>
        <taxon>Clostridium</taxon>
    </lineage>
</organism>
<feature type="transmembrane region" description="Helical" evidence="2">
    <location>
        <begin position="21"/>
        <end position="40"/>
    </location>
</feature>
<evidence type="ECO:0000313" key="4">
    <source>
        <dbReference type="Proteomes" id="UP000191448"/>
    </source>
</evidence>
<dbReference type="InterPro" id="IPR014195">
    <property type="entry name" value="Spore_III_AG"/>
</dbReference>
<keyword evidence="2" id="KW-0812">Transmembrane</keyword>
<keyword evidence="2" id="KW-1133">Transmembrane helix</keyword>
<feature type="region of interest" description="Disordered" evidence="1">
    <location>
        <begin position="108"/>
        <end position="146"/>
    </location>
</feature>
<keyword evidence="2" id="KW-0472">Membrane</keyword>
<accession>A0A1V4SW94</accession>
<dbReference type="Proteomes" id="UP000191448">
    <property type="component" value="Unassembled WGS sequence"/>
</dbReference>
<evidence type="ECO:0008006" key="5">
    <source>
        <dbReference type="Google" id="ProtNLM"/>
    </source>
</evidence>
<sequence>MDFKNLKKEFNRLIKDKKMSNLLALIVILGIIFLVTSFFVKDNKGSVNQTEGTLSVSAKESSSNKEVEILNEYEKEQKEQLNSILRKIEGVGEVDTMMTFESGEVKVPAYDNNTQTTTTEEEDSQGGKRVNEQKNDGSKVVMSSNSDGNEPFVTKVYKPKVIGVVVTAQGANNSKVKYNIEKAVSDLYNLSFDKVNVYPMGDQHIN</sequence>
<proteinExistence type="predicted"/>
<evidence type="ECO:0000256" key="2">
    <source>
        <dbReference type="SAM" id="Phobius"/>
    </source>
</evidence>
<gene>
    <name evidence="3" type="ORF">CLTHE_14480</name>
</gene>
<name>A0A1V4SW94_9CLOT</name>
<comment type="caution">
    <text evidence="3">The sequence shown here is derived from an EMBL/GenBank/DDBJ whole genome shotgun (WGS) entry which is preliminary data.</text>
</comment>
<protein>
    <recommendedName>
        <fullName evidence="5">Stage III sporulation protein AG</fullName>
    </recommendedName>
</protein>